<protein>
    <recommendedName>
        <fullName evidence="4">Maintenance of telomere capping protein 1</fullName>
    </recommendedName>
</protein>
<dbReference type="OrthoDB" id="5594977at2759"/>
<organism evidence="2 3">
    <name type="scientific">Phaeomoniella chlamydospora</name>
    <name type="common">Phaeoacremonium chlamydosporum</name>
    <dbReference type="NCBI Taxonomy" id="158046"/>
    <lineage>
        <taxon>Eukaryota</taxon>
        <taxon>Fungi</taxon>
        <taxon>Dikarya</taxon>
        <taxon>Ascomycota</taxon>
        <taxon>Pezizomycotina</taxon>
        <taxon>Eurotiomycetes</taxon>
        <taxon>Chaetothyriomycetidae</taxon>
        <taxon>Phaeomoniellales</taxon>
        <taxon>Phaeomoniellaceae</taxon>
        <taxon>Phaeomoniella</taxon>
    </lineage>
</organism>
<keyword evidence="3" id="KW-1185">Reference proteome</keyword>
<dbReference type="AlphaFoldDB" id="A0A0G2H167"/>
<feature type="compositionally biased region" description="Polar residues" evidence="1">
    <location>
        <begin position="73"/>
        <end position="87"/>
    </location>
</feature>
<dbReference type="InterPro" id="IPR018814">
    <property type="entry name" value="DUF5427"/>
</dbReference>
<proteinExistence type="predicted"/>
<evidence type="ECO:0000256" key="1">
    <source>
        <dbReference type="SAM" id="MobiDB-lite"/>
    </source>
</evidence>
<evidence type="ECO:0000313" key="3">
    <source>
        <dbReference type="Proteomes" id="UP000053317"/>
    </source>
</evidence>
<feature type="compositionally biased region" description="Polar residues" evidence="1">
    <location>
        <begin position="109"/>
        <end position="123"/>
    </location>
</feature>
<reference evidence="2 3" key="1">
    <citation type="submission" date="2015-05" db="EMBL/GenBank/DDBJ databases">
        <title>Distinctive expansion of gene families associated with plant cell wall degradation and secondary metabolism in the genomes of grapevine trunk pathogens.</title>
        <authorList>
            <person name="Lawrence D.P."/>
            <person name="Travadon R."/>
            <person name="Rolshausen P.E."/>
            <person name="Baumgartner K."/>
        </authorList>
    </citation>
    <scope>NUCLEOTIDE SEQUENCE [LARGE SCALE GENOMIC DNA]</scope>
    <source>
        <strain evidence="2">UCRPC4</strain>
    </source>
</reference>
<accession>A0A0G2H167</accession>
<sequence length="520" mass="54976">MTSKKGKSAPTNDELLAQFDDLGVEEVPPPPAKGKPNKQSTARSEQDLLAELNNLAAQRPASRPATPSLKATPATTGNQSPKRTSTATPPPRVSDEGRSVAGARKSGESTRSFHQAFTPATTEDSPEPEAKPASASGGGWWGGSSWGGLLATATKAAGQAQAALKEIQKNEEAHKWTEQIRGNVGALRGIGGNLQNLGLNTFTEILHIVAPPISQHEQLQIHITHDLTNYPSLDPQIYAVFSRVMSQVEGGSLMVIQRGQESSPRREDGRPSNTAGWSDGPWWRATSGGKRSINAVHGLVPGTKLARASAESYATEFFAPKGGIEAAAKIATESLSETNPTRSSDIFLSIQAIREKETLGQSDLFAPSSTEKSQDSESPIQEPTSTPPEQIIFAIYLHDPIHSIAYSTVSQPIPASWVDWLDATYDPNSPDPESSSELPQSIISLISSGGVDPREWIAEWVDEILQLGIGVVAQRYVAKRMGVGESSGVGAAKGKMKAGMDGGEVVGAGAGEMARAVAGL</sequence>
<feature type="region of interest" description="Disordered" evidence="1">
    <location>
        <begin position="359"/>
        <end position="385"/>
    </location>
</feature>
<dbReference type="EMBL" id="LCWF01000006">
    <property type="protein sequence ID" value="KKY29078.1"/>
    <property type="molecule type" value="Genomic_DNA"/>
</dbReference>
<dbReference type="PANTHER" id="PTHR28265">
    <property type="entry name" value="MAINTENANCE OF TELOMERE CAPPING PROTEIN 1"/>
    <property type="match status" value="1"/>
</dbReference>
<dbReference type="Pfam" id="PF10310">
    <property type="entry name" value="DUF5427"/>
    <property type="match status" value="1"/>
</dbReference>
<gene>
    <name evidence="2" type="ORF">UCRPC4_g00267</name>
</gene>
<feature type="region of interest" description="Disordered" evidence="1">
    <location>
        <begin position="258"/>
        <end position="282"/>
    </location>
</feature>
<reference evidence="2 3" key="2">
    <citation type="submission" date="2015-05" db="EMBL/GenBank/DDBJ databases">
        <authorList>
            <person name="Morales-Cruz A."/>
            <person name="Amrine K.C."/>
            <person name="Cantu D."/>
        </authorList>
    </citation>
    <scope>NUCLEOTIDE SEQUENCE [LARGE SCALE GENOMIC DNA]</scope>
    <source>
        <strain evidence="2">UCRPC4</strain>
    </source>
</reference>
<name>A0A0G2H167_PHACM</name>
<comment type="caution">
    <text evidence="2">The sequence shown here is derived from an EMBL/GenBank/DDBJ whole genome shotgun (WGS) entry which is preliminary data.</text>
</comment>
<feature type="region of interest" description="Disordered" evidence="1">
    <location>
        <begin position="1"/>
        <end position="138"/>
    </location>
</feature>
<evidence type="ECO:0000313" key="2">
    <source>
        <dbReference type="EMBL" id="KKY29078.1"/>
    </source>
</evidence>
<feature type="compositionally biased region" description="Polar residues" evidence="1">
    <location>
        <begin position="367"/>
        <end position="385"/>
    </location>
</feature>
<evidence type="ECO:0008006" key="4">
    <source>
        <dbReference type="Google" id="ProtNLM"/>
    </source>
</evidence>
<dbReference type="Proteomes" id="UP000053317">
    <property type="component" value="Unassembled WGS sequence"/>
</dbReference>
<dbReference type="PANTHER" id="PTHR28265:SF1">
    <property type="entry name" value="MAINTENANCE OF TELOMERE CAPPING PROTEIN 1"/>
    <property type="match status" value="1"/>
</dbReference>